<keyword evidence="1" id="KW-0812">Transmembrane</keyword>
<evidence type="ECO:0000313" key="3">
    <source>
        <dbReference type="Proteomes" id="UP001652700"/>
    </source>
</evidence>
<feature type="transmembrane region" description="Helical" evidence="1">
    <location>
        <begin position="140"/>
        <end position="171"/>
    </location>
</feature>
<dbReference type="Proteomes" id="UP001652700">
    <property type="component" value="Unplaced"/>
</dbReference>
<keyword evidence="3" id="KW-1185">Reference proteome</keyword>
<sequence length="219" mass="24892">MRKANSVVATTSGIFQRYVVPCWSSVQLSLVAAFCLKVYYEHVANRDARHLAHFSYLIMIANACAGLLRYTNDDTYCDLRILLDYGQLVLALPLIVTEFLLKNEVVPAEVAYIPTGIAFATFLMFIFLEYKRQDLTDLNVITSILCYIIVGYAYSLYAFVAGLIFGLNYFLIKRREECFLKKANQFNLLMSAFALMSLLSLDPNCLNVSDDYPQEFLGE</sequence>
<dbReference type="OrthoDB" id="6745314at2759"/>
<dbReference type="EnsemblMetazoa" id="XM_050661714.1">
    <property type="protein sequence ID" value="XP_050517671.1"/>
    <property type="gene ID" value="LOC126892207"/>
</dbReference>
<dbReference type="InParanoid" id="A0A6P7H3K1"/>
<reference evidence="2" key="2">
    <citation type="submission" date="2025-05" db="UniProtKB">
        <authorList>
            <consortium name="EnsemblMetazoa"/>
        </authorList>
    </citation>
    <scope>IDENTIFICATION</scope>
</reference>
<accession>A0A6P7H3K1</accession>
<keyword evidence="1" id="KW-1133">Transmembrane helix</keyword>
<feature type="transmembrane region" description="Helical" evidence="1">
    <location>
        <begin position="110"/>
        <end position="128"/>
    </location>
</feature>
<evidence type="ECO:0000313" key="4">
    <source>
        <dbReference type="RefSeq" id="XP_028152273.1"/>
    </source>
</evidence>
<keyword evidence="1" id="KW-0472">Membrane</keyword>
<dbReference type="AlphaFoldDB" id="A0A6P7H3K1"/>
<reference evidence="4" key="1">
    <citation type="submission" date="2025-04" db="UniProtKB">
        <authorList>
            <consortium name="RefSeq"/>
        </authorList>
    </citation>
    <scope>IDENTIFICATION</scope>
    <source>
        <tissue evidence="4">Whole insect</tissue>
    </source>
</reference>
<protein>
    <submittedName>
        <fullName evidence="4">Uncharacterized protein LOC114345677</fullName>
    </submittedName>
</protein>
<dbReference type="RefSeq" id="XP_028152273.1">
    <property type="nucleotide sequence ID" value="XM_028296472.1"/>
</dbReference>
<organism evidence="4">
    <name type="scientific">Diabrotica virgifera virgifera</name>
    <name type="common">western corn rootworm</name>
    <dbReference type="NCBI Taxonomy" id="50390"/>
    <lineage>
        <taxon>Eukaryota</taxon>
        <taxon>Metazoa</taxon>
        <taxon>Ecdysozoa</taxon>
        <taxon>Arthropoda</taxon>
        <taxon>Hexapoda</taxon>
        <taxon>Insecta</taxon>
        <taxon>Pterygota</taxon>
        <taxon>Neoptera</taxon>
        <taxon>Endopterygota</taxon>
        <taxon>Coleoptera</taxon>
        <taxon>Polyphaga</taxon>
        <taxon>Cucujiformia</taxon>
        <taxon>Chrysomeloidea</taxon>
        <taxon>Chrysomelidae</taxon>
        <taxon>Galerucinae</taxon>
        <taxon>Diabroticina</taxon>
        <taxon>Diabroticites</taxon>
        <taxon>Diabrotica</taxon>
    </lineage>
</organism>
<feature type="transmembrane region" description="Helical" evidence="1">
    <location>
        <begin position="82"/>
        <end position="101"/>
    </location>
</feature>
<gene>
    <name evidence="4" type="primary">LOC114345677</name>
</gene>
<feature type="transmembrane region" description="Helical" evidence="1">
    <location>
        <begin position="51"/>
        <end position="70"/>
    </location>
</feature>
<evidence type="ECO:0000256" key="1">
    <source>
        <dbReference type="SAM" id="Phobius"/>
    </source>
</evidence>
<name>A0A6P7H3K1_DIAVI</name>
<evidence type="ECO:0000313" key="2">
    <source>
        <dbReference type="EnsemblMetazoa" id="XP_050517671.1"/>
    </source>
</evidence>
<feature type="transmembrane region" description="Helical" evidence="1">
    <location>
        <begin position="18"/>
        <end position="39"/>
    </location>
</feature>
<proteinExistence type="predicted"/>